<organism evidence="2 3">
    <name type="scientific">Ruegeria arenilitoris</name>
    <dbReference type="NCBI Taxonomy" id="1173585"/>
    <lineage>
        <taxon>Bacteria</taxon>
        <taxon>Pseudomonadati</taxon>
        <taxon>Pseudomonadota</taxon>
        <taxon>Alphaproteobacteria</taxon>
        <taxon>Rhodobacterales</taxon>
        <taxon>Roseobacteraceae</taxon>
        <taxon>Ruegeria</taxon>
    </lineage>
</organism>
<dbReference type="Pfam" id="PF20056">
    <property type="entry name" value="DUF6455"/>
    <property type="match status" value="1"/>
</dbReference>
<evidence type="ECO:0000259" key="1">
    <source>
        <dbReference type="Pfam" id="PF20056"/>
    </source>
</evidence>
<dbReference type="OrthoDB" id="7961152at2"/>
<dbReference type="Proteomes" id="UP000202485">
    <property type="component" value="Unassembled WGS sequence"/>
</dbReference>
<evidence type="ECO:0000313" key="3">
    <source>
        <dbReference type="Proteomes" id="UP000202485"/>
    </source>
</evidence>
<feature type="domain" description="DUF6455" evidence="1">
    <location>
        <begin position="1"/>
        <end position="82"/>
    </location>
</feature>
<proteinExistence type="predicted"/>
<dbReference type="AlphaFoldDB" id="A0A238KY65"/>
<evidence type="ECO:0000313" key="2">
    <source>
        <dbReference type="EMBL" id="SMX47784.1"/>
    </source>
</evidence>
<protein>
    <recommendedName>
        <fullName evidence="1">DUF6455 domain-containing protein</fullName>
    </recommendedName>
</protein>
<dbReference type="RefSeq" id="WP_093964697.1">
    <property type="nucleotide sequence ID" value="NZ_FXYG01000004.1"/>
</dbReference>
<name>A0A238KY65_9RHOB</name>
<accession>A0A238KY65</accession>
<dbReference type="EMBL" id="FXYG01000004">
    <property type="protein sequence ID" value="SMX47784.1"/>
    <property type="molecule type" value="Genomic_DNA"/>
</dbReference>
<gene>
    <name evidence="2" type="ORF">RUA8715_03211</name>
</gene>
<dbReference type="InterPro" id="IPR045601">
    <property type="entry name" value="DUF6455"/>
</dbReference>
<keyword evidence="3" id="KW-1185">Reference proteome</keyword>
<reference evidence="3" key="1">
    <citation type="submission" date="2017-05" db="EMBL/GenBank/DDBJ databases">
        <authorList>
            <person name="Rodrigo-Torres L."/>
            <person name="Arahal R. D."/>
            <person name="Lucena T."/>
        </authorList>
    </citation>
    <scope>NUCLEOTIDE SEQUENCE [LARGE SCALE GENOMIC DNA]</scope>
    <source>
        <strain evidence="3">CECT 8715</strain>
    </source>
</reference>
<sequence length="83" mass="9044">MSRREELRRHAALVDRMALKLGVDLQEAAIGGSVSIDEITDAVLRCTGCSNPDHCDRALALQSSDGPPPEYCRNQELLARLAP</sequence>